<dbReference type="SUPFAM" id="SSF52091">
    <property type="entry name" value="SpoIIaa-like"/>
    <property type="match status" value="1"/>
</dbReference>
<keyword evidence="3" id="KW-1185">Reference proteome</keyword>
<dbReference type="Pfam" id="PF13466">
    <property type="entry name" value="STAS_2"/>
    <property type="match status" value="1"/>
</dbReference>
<name>A0A0B3BVV3_9PSED</name>
<dbReference type="AlphaFoldDB" id="A0A0B3BVV3"/>
<dbReference type="InterPro" id="IPR058548">
    <property type="entry name" value="MlaB-like_STAS"/>
</dbReference>
<dbReference type="Gene3D" id="3.30.750.24">
    <property type="entry name" value="STAS domain"/>
    <property type="match status" value="1"/>
</dbReference>
<dbReference type="STRING" id="706570.PT85_08990"/>
<dbReference type="InterPro" id="IPR036513">
    <property type="entry name" value="STAS_dom_sf"/>
</dbReference>
<evidence type="ECO:0000313" key="3">
    <source>
        <dbReference type="Proteomes" id="UP000030980"/>
    </source>
</evidence>
<dbReference type="OrthoDB" id="7010146at2"/>
<proteinExistence type="predicted"/>
<sequence length="103" mass="10813">MSASIHAESDGRLQLAGVLDFRTGPGLREQGRALIRNNQSGALCLDLSAVEKSSSVGLALLLAFLRDAEAAGKTLRVQALPADMRQIAEVCQLLEILPADASA</sequence>
<dbReference type="CDD" id="cd07043">
    <property type="entry name" value="STAS_anti-anti-sigma_factors"/>
    <property type="match status" value="1"/>
</dbReference>
<dbReference type="PROSITE" id="PS50801">
    <property type="entry name" value="STAS"/>
    <property type="match status" value="1"/>
</dbReference>
<evidence type="ECO:0000259" key="1">
    <source>
        <dbReference type="PROSITE" id="PS50801"/>
    </source>
</evidence>
<feature type="domain" description="STAS" evidence="1">
    <location>
        <begin position="13"/>
        <end position="103"/>
    </location>
</feature>
<protein>
    <submittedName>
        <fullName evidence="2">Anti-sigma factor antagonist</fullName>
    </submittedName>
</protein>
<dbReference type="Proteomes" id="UP000030980">
    <property type="component" value="Unassembled WGS sequence"/>
</dbReference>
<evidence type="ECO:0000313" key="2">
    <source>
        <dbReference type="EMBL" id="KHO65151.1"/>
    </source>
</evidence>
<accession>A0A0B3BVV3</accession>
<gene>
    <name evidence="2" type="ORF">PT85_08990</name>
</gene>
<dbReference type="InterPro" id="IPR002645">
    <property type="entry name" value="STAS_dom"/>
</dbReference>
<organism evidence="2 3">
    <name type="scientific">Pseudomonas flexibilis</name>
    <dbReference type="NCBI Taxonomy" id="706570"/>
    <lineage>
        <taxon>Bacteria</taxon>
        <taxon>Pseudomonadati</taxon>
        <taxon>Pseudomonadota</taxon>
        <taxon>Gammaproteobacteria</taxon>
        <taxon>Pseudomonadales</taxon>
        <taxon>Pseudomonadaceae</taxon>
        <taxon>Pseudomonas</taxon>
    </lineage>
</organism>
<dbReference type="RefSeq" id="WP_027591448.1">
    <property type="nucleotide sequence ID" value="NZ_FMUP01000006.1"/>
</dbReference>
<dbReference type="EMBL" id="JTAK01000003">
    <property type="protein sequence ID" value="KHO65151.1"/>
    <property type="molecule type" value="Genomic_DNA"/>
</dbReference>
<comment type="caution">
    <text evidence="2">The sequence shown here is derived from an EMBL/GenBank/DDBJ whole genome shotgun (WGS) entry which is preliminary data.</text>
</comment>
<reference evidence="2 3" key="1">
    <citation type="submission" date="2014-11" db="EMBL/GenBank/DDBJ databases">
        <title>Genome sequence of Pseudomonas tuomuerensis JCM 14085.</title>
        <authorList>
            <person name="Shin S.-K."/>
            <person name="Yi H."/>
        </authorList>
    </citation>
    <scope>NUCLEOTIDE SEQUENCE [LARGE SCALE GENOMIC DNA]</scope>
    <source>
        <strain evidence="2 3">JCM 14085</strain>
    </source>
</reference>